<dbReference type="InterPro" id="IPR002347">
    <property type="entry name" value="SDR_fam"/>
</dbReference>
<dbReference type="InterPro" id="IPR020806">
    <property type="entry name" value="PKS_PP-bd"/>
</dbReference>
<protein>
    <recommendedName>
        <fullName evidence="2">Fatty acid synthase</fullName>
        <ecNumber evidence="1">2.3.1.85</ecNumber>
    </recommendedName>
</protein>
<dbReference type="InterPro" id="IPR045851">
    <property type="entry name" value="AMP-bd_C_sf"/>
</dbReference>
<dbReference type="GO" id="GO:0004312">
    <property type="term" value="F:fatty acid synthase activity"/>
    <property type="evidence" value="ECO:0007669"/>
    <property type="project" value="UniProtKB-EC"/>
</dbReference>
<dbReference type="Pfam" id="PF13193">
    <property type="entry name" value="AMP-binding_C"/>
    <property type="match status" value="1"/>
</dbReference>
<dbReference type="Gene3D" id="3.40.50.12780">
    <property type="entry name" value="N-terminal domain of ligase-like"/>
    <property type="match status" value="1"/>
</dbReference>
<feature type="region of interest" description="Disordered" evidence="7">
    <location>
        <begin position="199"/>
        <end position="218"/>
    </location>
</feature>
<organism evidence="9 10">
    <name type="scientific">Elysia crispata</name>
    <name type="common">lettuce slug</name>
    <dbReference type="NCBI Taxonomy" id="231223"/>
    <lineage>
        <taxon>Eukaryota</taxon>
        <taxon>Metazoa</taxon>
        <taxon>Spiralia</taxon>
        <taxon>Lophotrochozoa</taxon>
        <taxon>Mollusca</taxon>
        <taxon>Gastropoda</taxon>
        <taxon>Heterobranchia</taxon>
        <taxon>Euthyneura</taxon>
        <taxon>Panpulmonata</taxon>
        <taxon>Sacoglossa</taxon>
        <taxon>Placobranchoidea</taxon>
        <taxon>Plakobranchidae</taxon>
        <taxon>Elysia</taxon>
    </lineage>
</organism>
<dbReference type="InterPro" id="IPR009081">
    <property type="entry name" value="PP-bd_ACP"/>
</dbReference>
<dbReference type="InterPro" id="IPR000873">
    <property type="entry name" value="AMP-dep_synth/lig_dom"/>
</dbReference>
<dbReference type="SUPFAM" id="SSF47336">
    <property type="entry name" value="ACP-like"/>
    <property type="match status" value="1"/>
</dbReference>
<dbReference type="PROSITE" id="PS00061">
    <property type="entry name" value="ADH_SHORT"/>
    <property type="match status" value="1"/>
</dbReference>
<proteinExistence type="predicted"/>
<evidence type="ECO:0000256" key="5">
    <source>
        <dbReference type="ARBA" id="ARBA00023002"/>
    </source>
</evidence>
<dbReference type="CDD" id="cd05930">
    <property type="entry name" value="A_NRPS"/>
    <property type="match status" value="1"/>
</dbReference>
<dbReference type="Gene3D" id="3.40.50.720">
    <property type="entry name" value="NAD(P)-binding Rossmann-like Domain"/>
    <property type="match status" value="2"/>
</dbReference>
<dbReference type="PROSITE" id="PS50075">
    <property type="entry name" value="CARRIER"/>
    <property type="match status" value="1"/>
</dbReference>
<keyword evidence="3" id="KW-0596">Phosphopantetheine</keyword>
<dbReference type="PROSITE" id="PS00012">
    <property type="entry name" value="PHOSPHOPANTETHEINE"/>
    <property type="match status" value="1"/>
</dbReference>
<dbReference type="GO" id="GO:0016616">
    <property type="term" value="F:oxidoreductase activity, acting on the CH-OH group of donors, NAD or NADP as acceptor"/>
    <property type="evidence" value="ECO:0007669"/>
    <property type="project" value="UniProtKB-ARBA"/>
</dbReference>
<dbReference type="EMBL" id="JAWDGP010002895">
    <property type="protein sequence ID" value="KAK3778764.1"/>
    <property type="molecule type" value="Genomic_DNA"/>
</dbReference>
<dbReference type="CDD" id="cd05235">
    <property type="entry name" value="SDR_e1"/>
    <property type="match status" value="1"/>
</dbReference>
<dbReference type="Proteomes" id="UP001283361">
    <property type="component" value="Unassembled WGS sequence"/>
</dbReference>
<dbReference type="Pfam" id="PF00501">
    <property type="entry name" value="AMP-binding"/>
    <property type="match status" value="1"/>
</dbReference>
<dbReference type="Pfam" id="PF07993">
    <property type="entry name" value="NAD_binding_4"/>
    <property type="match status" value="1"/>
</dbReference>
<dbReference type="InterPro" id="IPR006162">
    <property type="entry name" value="Ppantetheine_attach_site"/>
</dbReference>
<dbReference type="Pfam" id="PF00550">
    <property type="entry name" value="PP-binding"/>
    <property type="match status" value="1"/>
</dbReference>
<accession>A0AAE0ZZV9</accession>
<dbReference type="InterPro" id="IPR057326">
    <property type="entry name" value="KR_dom"/>
</dbReference>
<dbReference type="InterPro" id="IPR020904">
    <property type="entry name" value="Sc_DH/Rdtase_CS"/>
</dbReference>
<dbReference type="EC" id="2.3.1.85" evidence="1"/>
<keyword evidence="10" id="KW-1185">Reference proteome</keyword>
<dbReference type="SUPFAM" id="SSF51735">
    <property type="entry name" value="NAD(P)-binding Rossmann-fold domains"/>
    <property type="match status" value="2"/>
</dbReference>
<dbReference type="InterPro" id="IPR042099">
    <property type="entry name" value="ANL_N_sf"/>
</dbReference>
<feature type="domain" description="Carrier" evidence="8">
    <location>
        <begin position="551"/>
        <end position="626"/>
    </location>
</feature>
<dbReference type="Pfam" id="PF00106">
    <property type="entry name" value="adh_short"/>
    <property type="match status" value="1"/>
</dbReference>
<feature type="compositionally biased region" description="Basic and acidic residues" evidence="7">
    <location>
        <begin position="199"/>
        <end position="214"/>
    </location>
</feature>
<comment type="catalytic activity">
    <reaction evidence="6">
        <text>acetyl-CoA + n malonyl-CoA + 2n NADPH + 2n H(+) = a long-chain fatty acid + (n+1) CoA + n CO2 + 2n NADP(+).</text>
        <dbReference type="EC" id="2.3.1.85"/>
    </reaction>
</comment>
<dbReference type="NCBIfam" id="TIGR01746">
    <property type="entry name" value="Thioester-redct"/>
    <property type="match status" value="1"/>
</dbReference>
<dbReference type="InterPro" id="IPR025110">
    <property type="entry name" value="AMP-bd_C"/>
</dbReference>
<evidence type="ECO:0000256" key="4">
    <source>
        <dbReference type="ARBA" id="ARBA00022553"/>
    </source>
</evidence>
<dbReference type="Gene3D" id="3.30.300.30">
    <property type="match status" value="1"/>
</dbReference>
<evidence type="ECO:0000256" key="1">
    <source>
        <dbReference type="ARBA" id="ARBA00012873"/>
    </source>
</evidence>
<comment type="caution">
    <text evidence="9">The sequence shown here is derived from an EMBL/GenBank/DDBJ whole genome shotgun (WGS) entry which is preliminary data.</text>
</comment>
<dbReference type="InterPro" id="IPR036736">
    <property type="entry name" value="ACP-like_sf"/>
</dbReference>
<evidence type="ECO:0000256" key="7">
    <source>
        <dbReference type="SAM" id="MobiDB-lite"/>
    </source>
</evidence>
<name>A0AAE0ZZV9_9GAST</name>
<dbReference type="FunFam" id="3.40.50.720:FF:000047">
    <property type="entry name" value="NADP-dependent L-serine/L-allo-threonine dehydrogenase"/>
    <property type="match status" value="1"/>
</dbReference>
<keyword evidence="5" id="KW-0560">Oxidoreductase</keyword>
<dbReference type="InterPro" id="IPR036291">
    <property type="entry name" value="NAD(P)-bd_dom_sf"/>
</dbReference>
<dbReference type="PANTHER" id="PTHR44845">
    <property type="entry name" value="CARRIER DOMAIN-CONTAINING PROTEIN"/>
    <property type="match status" value="1"/>
</dbReference>
<evidence type="ECO:0000256" key="2">
    <source>
        <dbReference type="ARBA" id="ARBA00018769"/>
    </source>
</evidence>
<dbReference type="Gene3D" id="1.10.1200.10">
    <property type="entry name" value="ACP-like"/>
    <property type="match status" value="1"/>
</dbReference>
<dbReference type="GO" id="GO:0031177">
    <property type="term" value="F:phosphopantetheine binding"/>
    <property type="evidence" value="ECO:0007669"/>
    <property type="project" value="InterPro"/>
</dbReference>
<dbReference type="PRINTS" id="PR00080">
    <property type="entry name" value="SDRFAMILY"/>
</dbReference>
<dbReference type="InterPro" id="IPR010080">
    <property type="entry name" value="Thioester_reductase-like_dom"/>
</dbReference>
<sequence length="1308" mass="145424">MEYESVGLLHEQFVHSAERTPDKLAVVSPEENLTATFGQLQIWTKTLATTLQSMGVKAQSSVAIFLEKGMNFVVSYIAILRAGGGYLPIDTSYPEHLLASVLDDSQPAVVITCPDLVSRLHTYPSDKVIVLKENWQDAMAKENTEKGLELKAISLTLDNLAYTVYSSGTTGKPKGIMCPHRGAVFSYYHRHETYPYFKEGDQLKQSEKESKRPQPYDGEEREGVNIFFVWEMLRPLLRNITLYVITNYTIYDPPRLCTYLEENKITRILVTPSLLETVINTQSQSRIQDSFNSLRQVWFCGEVVTTSLLERCIELLPWVHFINLYSVSECHDVACEDLTEYYRNFKESLMSRKFCPVGHILKGVEIIILDDEGNQQPVGMSGEIYVGGPTLALGYVNRPKVQKERFIYRKNSVGKEIRLYRTGDWGYMLSDGSLEICGRVDSMVKIRGYSIEVQAIEACLLSLPMVKACVVIVCGEEGQDKFLVTYIVSSQETTKKEVRAELKKRLPFYMIPSYFVFLQSIPVLAASGKLDKKALPPFDSQLMDGVGAEGRPSTVTEVALSEMWIDVLRLKEIDIQESFFDLGGHSLLATDLLERARNKFQIDLAVRDLFQFPTIASLSTLIDSRLGNTRGGSPPVQISQLDLHAEVKRHDQGVTNLDMQLRAFWRTFHHGHHFYRGRVLLTGATGFLGAFILRELLLHTKLVVYCLARELPGVAMIDRIKATLAQFGILDTDEAENTQEQTKILDGLKTRTTVLKGNVALMHLGLDEADYTYMCTDVDFVIHAAAAVNLVYPYSALHGSNVMGTANVIQFASTGKVKALHYVSTDAIFPHGLQDCQENADVTQFPAKLEDGYSQSKWVAEQLVSRARDRGLPVTIYRLGNMSGDSKLAFWNPQDFTLLMLQACSKTGLAPALDWDMEMTPVDFAAQVIVRLTQNPNIALSKTLHIINDRPMKSRQVFQWMNNHGYPLHLMEFKEWKVKVLEELRSNNGSGQPSAKLLEQVIESYAGHEQFLPNLSTYNTSNMQKVLGELGLLYPYTDEILLQTYFTKLSARGLLNPRRIGKGPLSGQVALVTGASSGIGRATAAALAAAGAKVSLAARRADLLQEAVKAIKNDNGEAMGMEADVTSMEQMKAIAEATESTLGPIDILVNCAGAMYYTLMKNVHQQEWDRQIDVNCKGVTNSIGAVLNGMLKRGKGHIVNISSDAGRRGFAGLAVYSGTKFFVEGMSQALRQELASTGVRVTCIQPGDVNTPLQNISTDQEANQLYNGSGNTQILEAGDVARAIVYAVSQPHYVAINEILVEPREAPI</sequence>
<evidence type="ECO:0000256" key="3">
    <source>
        <dbReference type="ARBA" id="ARBA00022450"/>
    </source>
</evidence>
<gene>
    <name evidence="9" type="ORF">RRG08_013035</name>
</gene>
<dbReference type="PANTHER" id="PTHR44845:SF6">
    <property type="entry name" value="BETA-ALANINE-ACTIVATING ENZYME"/>
    <property type="match status" value="1"/>
</dbReference>
<dbReference type="SMART" id="SM00823">
    <property type="entry name" value="PKS_PP"/>
    <property type="match status" value="1"/>
</dbReference>
<evidence type="ECO:0000256" key="6">
    <source>
        <dbReference type="ARBA" id="ARBA00044883"/>
    </source>
</evidence>
<dbReference type="FunFam" id="1.10.1200.10:FF:000005">
    <property type="entry name" value="Nonribosomal peptide synthetase 1"/>
    <property type="match status" value="1"/>
</dbReference>
<dbReference type="InterPro" id="IPR013120">
    <property type="entry name" value="FAR_NAD-bd"/>
</dbReference>
<dbReference type="SMART" id="SM00822">
    <property type="entry name" value="PKS_KR"/>
    <property type="match status" value="1"/>
</dbReference>
<evidence type="ECO:0000313" key="9">
    <source>
        <dbReference type="EMBL" id="KAK3778764.1"/>
    </source>
</evidence>
<keyword evidence="4" id="KW-0597">Phosphoprotein</keyword>
<dbReference type="PRINTS" id="PR00081">
    <property type="entry name" value="GDHRDH"/>
</dbReference>
<evidence type="ECO:0000313" key="10">
    <source>
        <dbReference type="Proteomes" id="UP001283361"/>
    </source>
</evidence>
<evidence type="ECO:0000259" key="8">
    <source>
        <dbReference type="PROSITE" id="PS50075"/>
    </source>
</evidence>
<dbReference type="GO" id="GO:0006629">
    <property type="term" value="P:lipid metabolic process"/>
    <property type="evidence" value="ECO:0007669"/>
    <property type="project" value="UniProtKB-ARBA"/>
</dbReference>
<dbReference type="SUPFAM" id="SSF56801">
    <property type="entry name" value="Acetyl-CoA synthetase-like"/>
    <property type="match status" value="1"/>
</dbReference>
<reference evidence="9" key="1">
    <citation type="journal article" date="2023" name="G3 (Bethesda)">
        <title>A reference genome for the long-term kleptoplast-retaining sea slug Elysia crispata morphotype clarki.</title>
        <authorList>
            <person name="Eastman K.E."/>
            <person name="Pendleton A.L."/>
            <person name="Shaikh M.A."/>
            <person name="Suttiyut T."/>
            <person name="Ogas R."/>
            <person name="Tomko P."/>
            <person name="Gavelis G."/>
            <person name="Widhalm J.R."/>
            <person name="Wisecaver J.H."/>
        </authorList>
    </citation>
    <scope>NUCLEOTIDE SEQUENCE</scope>
    <source>
        <strain evidence="9">ECLA1</strain>
    </source>
</reference>